<dbReference type="EMBL" id="CP051775">
    <property type="protein sequence ID" value="QJE74740.1"/>
    <property type="molecule type" value="Genomic_DNA"/>
</dbReference>
<sequence>MNRILARTLALALLGGGIATLPLGLRPADAQPASLELGGKQPVDITAQGGFEFHDKEKVAIARGGATAVQGDVTLKARTLAAYFREAPGGANEVYRLAAEGGVEIASPDQTAYGERGVYDLDKGVAVLSGGDLKLVTKQDVVTAKDTLEYWRDQDLAVARGDAVAVRENSRVRADRLVGLMQENAEGQVELTRIDAEGNVVITTPSEVARGDRGTYDIGQKVAILTGNVKITRGRNQLNGNAAEVNLETGISRLLSNPPRAAGAAAPAPADSDRVRGLFIPERQSKPATTPPAGGQGSNQP</sequence>
<dbReference type="Gene3D" id="2.60.450.10">
    <property type="entry name" value="Lipopolysaccharide (LPS) transport protein A like domain"/>
    <property type="match status" value="2"/>
</dbReference>
<dbReference type="GO" id="GO:0015920">
    <property type="term" value="P:lipopolysaccharide transport"/>
    <property type="evidence" value="ECO:0007669"/>
    <property type="project" value="TreeGrafter"/>
</dbReference>
<dbReference type="InterPro" id="IPR052037">
    <property type="entry name" value="LPS_export_LptA"/>
</dbReference>
<keyword evidence="5" id="KW-1185">Reference proteome</keyword>
<evidence type="ECO:0000256" key="2">
    <source>
        <dbReference type="SAM" id="MobiDB-lite"/>
    </source>
</evidence>
<gene>
    <name evidence="4" type="ORF">HHL28_01770</name>
</gene>
<evidence type="ECO:0000259" key="3">
    <source>
        <dbReference type="Pfam" id="PF03968"/>
    </source>
</evidence>
<proteinExistence type="predicted"/>
<dbReference type="AlphaFoldDB" id="A0A858RB67"/>
<keyword evidence="1" id="KW-0732">Signal</keyword>
<accession>A0A858RB67</accession>
<name>A0A858RB67_9PROT</name>
<dbReference type="PANTHER" id="PTHR36504">
    <property type="entry name" value="LIPOPOLYSACCHARIDE EXPORT SYSTEM PROTEIN LPTA"/>
    <property type="match status" value="1"/>
</dbReference>
<dbReference type="InterPro" id="IPR005653">
    <property type="entry name" value="OstA-like_N"/>
</dbReference>
<evidence type="ECO:0000256" key="1">
    <source>
        <dbReference type="ARBA" id="ARBA00022729"/>
    </source>
</evidence>
<protein>
    <recommendedName>
        <fullName evidence="3">Organic solvent tolerance-like N-terminal domain-containing protein</fullName>
    </recommendedName>
</protein>
<feature type="region of interest" description="Disordered" evidence="2">
    <location>
        <begin position="258"/>
        <end position="301"/>
    </location>
</feature>
<organism evidence="4 5">
    <name type="scientific">Aerophototrophica crusticola</name>
    <dbReference type="NCBI Taxonomy" id="1709002"/>
    <lineage>
        <taxon>Bacteria</taxon>
        <taxon>Pseudomonadati</taxon>
        <taxon>Pseudomonadota</taxon>
        <taxon>Alphaproteobacteria</taxon>
        <taxon>Rhodospirillales</taxon>
        <taxon>Rhodospirillaceae</taxon>
        <taxon>Aerophototrophica</taxon>
    </lineage>
</organism>
<dbReference type="Proteomes" id="UP000501891">
    <property type="component" value="Chromosome"/>
</dbReference>
<feature type="compositionally biased region" description="Low complexity" evidence="2">
    <location>
        <begin position="258"/>
        <end position="270"/>
    </location>
</feature>
<dbReference type="KEGG" id="acru:HHL28_01770"/>
<evidence type="ECO:0000313" key="5">
    <source>
        <dbReference type="Proteomes" id="UP000501891"/>
    </source>
</evidence>
<feature type="domain" description="Organic solvent tolerance-like N-terminal" evidence="3">
    <location>
        <begin position="146"/>
        <end position="250"/>
    </location>
</feature>
<evidence type="ECO:0000313" key="4">
    <source>
        <dbReference type="EMBL" id="QJE74740.1"/>
    </source>
</evidence>
<dbReference type="GO" id="GO:0017089">
    <property type="term" value="F:glycolipid transfer activity"/>
    <property type="evidence" value="ECO:0007669"/>
    <property type="project" value="TreeGrafter"/>
</dbReference>
<dbReference type="PANTHER" id="PTHR36504:SF1">
    <property type="entry name" value="LIPOPOLYSACCHARIDE EXPORT SYSTEM PROTEIN LPTA"/>
    <property type="match status" value="1"/>
</dbReference>
<dbReference type="GO" id="GO:0009279">
    <property type="term" value="C:cell outer membrane"/>
    <property type="evidence" value="ECO:0007669"/>
    <property type="project" value="TreeGrafter"/>
</dbReference>
<reference evidence="4" key="1">
    <citation type="submission" date="2020-04" db="EMBL/GenBank/DDBJ databases">
        <title>A desert anoxygenic phototrophic bacterium fixes CO2 using RubisCO under aerobic conditions.</title>
        <authorList>
            <person name="Tang K."/>
        </authorList>
    </citation>
    <scope>NUCLEOTIDE SEQUENCE [LARGE SCALE GENOMIC DNA]</scope>
    <source>
        <strain evidence="4">MIMtkB3</strain>
    </source>
</reference>
<feature type="domain" description="Organic solvent tolerance-like N-terminal" evidence="3">
    <location>
        <begin position="51"/>
        <end position="145"/>
    </location>
</feature>
<dbReference type="Pfam" id="PF03968">
    <property type="entry name" value="LptD_N"/>
    <property type="match status" value="2"/>
</dbReference>
<dbReference type="GO" id="GO:0030288">
    <property type="term" value="C:outer membrane-bounded periplasmic space"/>
    <property type="evidence" value="ECO:0007669"/>
    <property type="project" value="TreeGrafter"/>
</dbReference>